<dbReference type="EMBL" id="JBJUIK010000004">
    <property type="protein sequence ID" value="KAL3531281.1"/>
    <property type="molecule type" value="Genomic_DNA"/>
</dbReference>
<protein>
    <submittedName>
        <fullName evidence="1">Uncharacterized protein</fullName>
    </submittedName>
</protein>
<evidence type="ECO:0000313" key="1">
    <source>
        <dbReference type="EMBL" id="KAL3531281.1"/>
    </source>
</evidence>
<organism evidence="1 2">
    <name type="scientific">Cinchona calisaya</name>
    <dbReference type="NCBI Taxonomy" id="153742"/>
    <lineage>
        <taxon>Eukaryota</taxon>
        <taxon>Viridiplantae</taxon>
        <taxon>Streptophyta</taxon>
        <taxon>Embryophyta</taxon>
        <taxon>Tracheophyta</taxon>
        <taxon>Spermatophyta</taxon>
        <taxon>Magnoliopsida</taxon>
        <taxon>eudicotyledons</taxon>
        <taxon>Gunneridae</taxon>
        <taxon>Pentapetalae</taxon>
        <taxon>asterids</taxon>
        <taxon>lamiids</taxon>
        <taxon>Gentianales</taxon>
        <taxon>Rubiaceae</taxon>
        <taxon>Cinchonoideae</taxon>
        <taxon>Cinchoneae</taxon>
        <taxon>Cinchona</taxon>
    </lineage>
</organism>
<reference evidence="1 2" key="1">
    <citation type="submission" date="2024-11" db="EMBL/GenBank/DDBJ databases">
        <title>A near-complete genome assembly of Cinchona calisaya.</title>
        <authorList>
            <person name="Lian D.C."/>
            <person name="Zhao X.W."/>
            <person name="Wei L."/>
        </authorList>
    </citation>
    <scope>NUCLEOTIDE SEQUENCE [LARGE SCALE GENOMIC DNA]</scope>
    <source>
        <tissue evidence="1">Nenye</tissue>
    </source>
</reference>
<dbReference type="AlphaFoldDB" id="A0ABD3AJG5"/>
<dbReference type="Proteomes" id="UP001630127">
    <property type="component" value="Unassembled WGS sequence"/>
</dbReference>
<comment type="caution">
    <text evidence="1">The sequence shown here is derived from an EMBL/GenBank/DDBJ whole genome shotgun (WGS) entry which is preliminary data.</text>
</comment>
<accession>A0ABD3AJG5</accession>
<sequence length="100" mass="11829">MKEEAEKNWKIQFQTYAICIQTVDRKIDPFAFCLNVSCKVLVNTIEPSLQCPREISCNMQKTRLYEGAKNLSWQPPVPRLGRWEKKLKLLLSDFLDLYLY</sequence>
<name>A0ABD3AJG5_9GENT</name>
<evidence type="ECO:0000313" key="2">
    <source>
        <dbReference type="Proteomes" id="UP001630127"/>
    </source>
</evidence>
<keyword evidence="2" id="KW-1185">Reference proteome</keyword>
<proteinExistence type="predicted"/>
<gene>
    <name evidence="1" type="ORF">ACH5RR_010603</name>
</gene>